<dbReference type="Gene3D" id="2.60.40.420">
    <property type="entry name" value="Cupredoxins - blue copper proteins"/>
    <property type="match status" value="3"/>
</dbReference>
<dbReference type="Pfam" id="PF07732">
    <property type="entry name" value="Cu-oxidase_3"/>
    <property type="match status" value="2"/>
</dbReference>
<proteinExistence type="inferred from homology"/>
<keyword evidence="6" id="KW-1185">Reference proteome</keyword>
<accession>A0AAP0RYR4</accession>
<dbReference type="Proteomes" id="UP001415857">
    <property type="component" value="Unassembled WGS sequence"/>
</dbReference>
<dbReference type="GO" id="GO:0016491">
    <property type="term" value="F:oxidoreductase activity"/>
    <property type="evidence" value="ECO:0007669"/>
    <property type="project" value="InterPro"/>
</dbReference>
<dbReference type="CDD" id="cd13849">
    <property type="entry name" value="CuRO_1_LCC_plant"/>
    <property type="match status" value="2"/>
</dbReference>
<dbReference type="InterPro" id="IPR011706">
    <property type="entry name" value="Cu-oxidase_C"/>
</dbReference>
<comment type="similarity">
    <text evidence="1">Belongs to the multicopper oxidase family.</text>
</comment>
<name>A0AAP0RYR4_LIQFO</name>
<reference evidence="5 6" key="1">
    <citation type="journal article" date="2024" name="Plant J.">
        <title>Genome sequences and population genomics reveal climatic adaptation and genomic divergence between two closely related sweetgum species.</title>
        <authorList>
            <person name="Xu W.Q."/>
            <person name="Ren C.Q."/>
            <person name="Zhang X.Y."/>
            <person name="Comes H.P."/>
            <person name="Liu X.H."/>
            <person name="Li Y.G."/>
            <person name="Kettle C.J."/>
            <person name="Jalonen R."/>
            <person name="Gaisberger H."/>
            <person name="Ma Y.Z."/>
            <person name="Qiu Y.X."/>
        </authorList>
    </citation>
    <scope>NUCLEOTIDE SEQUENCE [LARGE SCALE GENOMIC DNA]</scope>
    <source>
        <strain evidence="5">Hangzhou</strain>
    </source>
</reference>
<evidence type="ECO:0000313" key="5">
    <source>
        <dbReference type="EMBL" id="KAK9283445.1"/>
    </source>
</evidence>
<feature type="domain" description="Plastocyanin-like" evidence="3">
    <location>
        <begin position="432"/>
        <end position="537"/>
    </location>
</feature>
<organism evidence="5 6">
    <name type="scientific">Liquidambar formosana</name>
    <name type="common">Formosan gum</name>
    <dbReference type="NCBI Taxonomy" id="63359"/>
    <lineage>
        <taxon>Eukaryota</taxon>
        <taxon>Viridiplantae</taxon>
        <taxon>Streptophyta</taxon>
        <taxon>Embryophyta</taxon>
        <taxon>Tracheophyta</taxon>
        <taxon>Spermatophyta</taxon>
        <taxon>Magnoliopsida</taxon>
        <taxon>eudicotyledons</taxon>
        <taxon>Gunneridae</taxon>
        <taxon>Pentapetalae</taxon>
        <taxon>Saxifragales</taxon>
        <taxon>Altingiaceae</taxon>
        <taxon>Liquidambar</taxon>
    </lineage>
</organism>
<protein>
    <recommendedName>
        <fullName evidence="7">Laccase</fullName>
    </recommendedName>
</protein>
<evidence type="ECO:0000259" key="3">
    <source>
        <dbReference type="Pfam" id="PF07731"/>
    </source>
</evidence>
<feature type="domain" description="Plastocyanin-like" evidence="4">
    <location>
        <begin position="254"/>
        <end position="365"/>
    </location>
</feature>
<feature type="domain" description="Plastocyanin-like" evidence="4">
    <location>
        <begin position="28"/>
        <end position="138"/>
    </location>
</feature>
<dbReference type="PANTHER" id="PTHR11709:SF410">
    <property type="entry name" value="LACCASE"/>
    <property type="match status" value="1"/>
</dbReference>
<dbReference type="InterPro" id="IPR011707">
    <property type="entry name" value="Cu-oxidase-like_N"/>
</dbReference>
<dbReference type="PANTHER" id="PTHR11709">
    <property type="entry name" value="MULTI-COPPER OXIDASE"/>
    <property type="match status" value="1"/>
</dbReference>
<evidence type="ECO:0000256" key="2">
    <source>
        <dbReference type="SAM" id="MobiDB-lite"/>
    </source>
</evidence>
<dbReference type="InterPro" id="IPR045087">
    <property type="entry name" value="Cu-oxidase_fam"/>
</dbReference>
<dbReference type="SUPFAM" id="SSF49503">
    <property type="entry name" value="Cupredoxins"/>
    <property type="match status" value="3"/>
</dbReference>
<dbReference type="AlphaFoldDB" id="A0AAP0RYR4"/>
<dbReference type="InterPro" id="IPR008972">
    <property type="entry name" value="Cupredoxin"/>
</dbReference>
<evidence type="ECO:0000259" key="4">
    <source>
        <dbReference type="Pfam" id="PF07732"/>
    </source>
</evidence>
<evidence type="ECO:0000313" key="6">
    <source>
        <dbReference type="Proteomes" id="UP001415857"/>
    </source>
</evidence>
<dbReference type="EMBL" id="JBBPBK010000006">
    <property type="protein sequence ID" value="KAK9283445.1"/>
    <property type="molecule type" value="Genomic_DNA"/>
</dbReference>
<sequence>MGIQLAAHAPVPATARPQEYRFVVNNDTSFTRLCSTKKMLTVNGVFPGPELRVHKGDTIRVTVQNHANYSITIHWHGVKQPRNPWSDGPEYVTQCPIKPNSNFTQEIIFSDEEGTLWWHAHSDWSRATIHGAIAILPPVGTPYRYRVQPDGEQTLVLASWYKGDVNAVFEQAASYSEPDTSDAFTINGLVGDLYATEYSCPNGRHENDPMAESSVWLAYESLMDHMSLLIRDHTVYGSSTVILNGIRPGVNNDTSFTRLCSTKKMLTVNGMFPGPEIRVHRGDTVKVVVHNNANYTITIHWHGVKQPRNPWSDGPDYITQCPIKPKRSFTQEIIFSSEEGTLWWHAHSDWSRATVHGAIVIFPPKGTPYPFSIQPDGQQTLVLASWYKGDVDAVYEQAASYSEPNVSNAFTINGLVGDLYAAEYSCPNGMNNGVYTTDFPLKPLSTLTNGTRVMMVNYGDVVEIVLQGTDNGAEDHPIHLHGYSFYVLGSRFGSNTTVYFNETIDPASYNLIDPPLLNTISVPEYGWTAIRFVADNPDDAKELSMSTATIYEEKEEKADDDAKELLMLVGGSNHEEEEEERAKRHSFEK</sequence>
<feature type="compositionally biased region" description="Basic and acidic residues" evidence="2">
    <location>
        <begin position="580"/>
        <end position="589"/>
    </location>
</feature>
<dbReference type="Pfam" id="PF07731">
    <property type="entry name" value="Cu-oxidase_2"/>
    <property type="match status" value="1"/>
</dbReference>
<comment type="caution">
    <text evidence="5">The sequence shown here is derived from an EMBL/GenBank/DDBJ whole genome shotgun (WGS) entry which is preliminary data.</text>
</comment>
<evidence type="ECO:0008006" key="7">
    <source>
        <dbReference type="Google" id="ProtNLM"/>
    </source>
</evidence>
<gene>
    <name evidence="5" type="ORF">L1049_011687</name>
</gene>
<feature type="region of interest" description="Disordered" evidence="2">
    <location>
        <begin position="570"/>
        <end position="589"/>
    </location>
</feature>
<evidence type="ECO:0000256" key="1">
    <source>
        <dbReference type="ARBA" id="ARBA00010609"/>
    </source>
</evidence>
<dbReference type="InterPro" id="IPR034288">
    <property type="entry name" value="CuRO_1_LCC"/>
</dbReference>
<dbReference type="GO" id="GO:0005507">
    <property type="term" value="F:copper ion binding"/>
    <property type="evidence" value="ECO:0007669"/>
    <property type="project" value="InterPro"/>
</dbReference>